<dbReference type="Gene3D" id="3.30.70.2660">
    <property type="match status" value="1"/>
</dbReference>
<name>A0A2N6SWZ2_9CORY</name>
<dbReference type="GO" id="GO:0043571">
    <property type="term" value="P:maintenance of CRISPR repeat elements"/>
    <property type="evidence" value="ECO:0007669"/>
    <property type="project" value="InterPro"/>
</dbReference>
<dbReference type="GO" id="GO:0051607">
    <property type="term" value="P:defense response to virus"/>
    <property type="evidence" value="ECO:0007669"/>
    <property type="project" value="UniProtKB-KW"/>
</dbReference>
<dbReference type="NCBIfam" id="TIGR02593">
    <property type="entry name" value="CRISPR_cas5"/>
    <property type="match status" value="1"/>
</dbReference>
<comment type="caution">
    <text evidence="2">The sequence shown here is derived from an EMBL/GenBank/DDBJ whole genome shotgun (WGS) entry which is preliminary data.</text>
</comment>
<dbReference type="NCBIfam" id="TIGR01868">
    <property type="entry name" value="casD_Cas5e"/>
    <property type="match status" value="1"/>
</dbReference>
<dbReference type="GO" id="GO:0003723">
    <property type="term" value="F:RNA binding"/>
    <property type="evidence" value="ECO:0007669"/>
    <property type="project" value="InterPro"/>
</dbReference>
<dbReference type="InterPro" id="IPR013422">
    <property type="entry name" value="CRISPR-assoc_prot_Cas5_N"/>
</dbReference>
<dbReference type="EMBL" id="PNHF01000025">
    <property type="protein sequence ID" value="PMC61592.1"/>
    <property type="molecule type" value="Genomic_DNA"/>
</dbReference>
<keyword evidence="1" id="KW-0051">Antiviral defense</keyword>
<dbReference type="CDD" id="cd09645">
    <property type="entry name" value="Cas5_I-E"/>
    <property type="match status" value="1"/>
</dbReference>
<reference evidence="2 3" key="1">
    <citation type="submission" date="2017-09" db="EMBL/GenBank/DDBJ databases">
        <title>Bacterial strain isolated from the female urinary microbiota.</title>
        <authorList>
            <person name="Thomas-White K."/>
            <person name="Kumar N."/>
            <person name="Forster S."/>
            <person name="Putonti C."/>
            <person name="Lawley T."/>
            <person name="Wolfe A.J."/>
        </authorList>
    </citation>
    <scope>NUCLEOTIDE SEQUENCE [LARGE SCALE GENOMIC DNA]</scope>
    <source>
        <strain evidence="2 3">UMB0908</strain>
    </source>
</reference>
<evidence type="ECO:0000313" key="2">
    <source>
        <dbReference type="EMBL" id="PMC61592.1"/>
    </source>
</evidence>
<dbReference type="Proteomes" id="UP000235363">
    <property type="component" value="Unassembled WGS sequence"/>
</dbReference>
<dbReference type="InterPro" id="IPR021124">
    <property type="entry name" value="CRISPR-assoc_prot_Cas5"/>
</dbReference>
<evidence type="ECO:0000256" key="1">
    <source>
        <dbReference type="ARBA" id="ARBA00023118"/>
    </source>
</evidence>
<organism evidence="2 3">
    <name type="scientific">Corynebacterium xerosis</name>
    <dbReference type="NCBI Taxonomy" id="1725"/>
    <lineage>
        <taxon>Bacteria</taxon>
        <taxon>Bacillati</taxon>
        <taxon>Actinomycetota</taxon>
        <taxon>Actinomycetes</taxon>
        <taxon>Mycobacteriales</taxon>
        <taxon>Corynebacteriaceae</taxon>
        <taxon>Corynebacterium</taxon>
    </lineage>
</organism>
<dbReference type="InterPro" id="IPR010147">
    <property type="entry name" value="CRISPR-assoc_prot_CasD"/>
</dbReference>
<dbReference type="AlphaFoldDB" id="A0A2N6SWZ2"/>
<gene>
    <name evidence="2" type="primary">cas5e</name>
    <name evidence="2" type="ORF">CJ204_10360</name>
</gene>
<dbReference type="RefSeq" id="WP_102214057.1">
    <property type="nucleotide sequence ID" value="NZ_PNHF01000025.1"/>
</dbReference>
<proteinExistence type="predicted"/>
<dbReference type="Pfam" id="PF09704">
    <property type="entry name" value="Cas_Cas5d"/>
    <property type="match status" value="1"/>
</dbReference>
<protein>
    <submittedName>
        <fullName evidence="2">Type I-E CRISPR-associated protein Cas5/CasD</fullName>
    </submittedName>
</protein>
<accession>A0A2N6SWZ2</accession>
<sequence length="233" mass="25612">MAHSLLLLLKGPMQSWGDSSRYKQRTTGQVPTKSGVIGLLAAAEGRRRTDPIEDLTELTMAVRVDQPGSLLRDYQTALADGAKHANLVTRYYLSDAVFVVALESPRPEVIEGLAAALKNPRFPLYLGRRSCPAPVNLVLGIVDKPAVEALLAEPWHAADHHRKSRAKNVELPVYRDGRPGETGGFARQDVPVSFSQERRDYSWRTVVLETGGCRFANDMGTSVDPFFETVISA</sequence>
<evidence type="ECO:0000313" key="3">
    <source>
        <dbReference type="Proteomes" id="UP000235363"/>
    </source>
</evidence>